<protein>
    <submittedName>
        <fullName evidence="5">AraC family transcriptional regulator</fullName>
    </submittedName>
</protein>
<dbReference type="PROSITE" id="PS01124">
    <property type="entry name" value="HTH_ARAC_FAMILY_2"/>
    <property type="match status" value="1"/>
</dbReference>
<proteinExistence type="predicted"/>
<dbReference type="Pfam" id="PF12833">
    <property type="entry name" value="HTH_18"/>
    <property type="match status" value="1"/>
</dbReference>
<comment type="caution">
    <text evidence="5">The sequence shown here is derived from an EMBL/GenBank/DDBJ whole genome shotgun (WGS) entry which is preliminary data.</text>
</comment>
<accession>A0ABU3BZ71</accession>
<gene>
    <name evidence="5" type="ORF">RM532_06550</name>
</gene>
<evidence type="ECO:0000256" key="1">
    <source>
        <dbReference type="ARBA" id="ARBA00023015"/>
    </source>
</evidence>
<dbReference type="InterPro" id="IPR018060">
    <property type="entry name" value="HTH_AraC"/>
</dbReference>
<evidence type="ECO:0000256" key="3">
    <source>
        <dbReference type="ARBA" id="ARBA00023163"/>
    </source>
</evidence>
<evidence type="ECO:0000313" key="6">
    <source>
        <dbReference type="Proteomes" id="UP001251857"/>
    </source>
</evidence>
<organism evidence="5 6">
    <name type="scientific">Spectribacter hydrogenoxidans</name>
    <dbReference type="NCBI Taxonomy" id="3075608"/>
    <lineage>
        <taxon>Bacteria</taxon>
        <taxon>Pseudomonadati</taxon>
        <taxon>Pseudomonadota</taxon>
        <taxon>Gammaproteobacteria</taxon>
        <taxon>Salinisphaerales</taxon>
        <taxon>Salinisphaeraceae</taxon>
        <taxon>Spectribacter</taxon>
    </lineage>
</organism>
<dbReference type="Pfam" id="PF12625">
    <property type="entry name" value="Arabinose_bd"/>
    <property type="match status" value="1"/>
</dbReference>
<sequence>MSSLIRATNLWGYDELVRELGGDPAPLLARFHIPPAAERPDESFLPYRATALLLEASAAELDCPDFGLRLVRWQGLDMLGPVAVIARNAGTIQEAFKAIAHYLYIHCPALHLRLSEQTNTGQVLFDYRITEPGLSHKRHAYELSMANGMQILRLLAGEDARPTLTCFMHRQIGPDTAYAEAFGCEVRFEQDWCGMRLPRHVARKRIDSADPQTLRLATAYLESEYPPGGATLTARVRELIGRLLPTGQCNAETIAEQLAMHPRTLQRRLAEEGLRYAELLDRERRQQAERYLCETGLHLSQITGLLGYAEQSTFNRSCRRWFGATPRQCRARVRGPRH</sequence>
<keyword evidence="2" id="KW-0238">DNA-binding</keyword>
<evidence type="ECO:0000313" key="5">
    <source>
        <dbReference type="EMBL" id="MDT0634612.1"/>
    </source>
</evidence>
<dbReference type="InterPro" id="IPR009057">
    <property type="entry name" value="Homeodomain-like_sf"/>
</dbReference>
<feature type="domain" description="HTH araC/xylS-type" evidence="4">
    <location>
        <begin position="234"/>
        <end position="332"/>
    </location>
</feature>
<dbReference type="SUPFAM" id="SSF46689">
    <property type="entry name" value="Homeodomain-like"/>
    <property type="match status" value="1"/>
</dbReference>
<dbReference type="EMBL" id="JAVRIB010000005">
    <property type="protein sequence ID" value="MDT0634612.1"/>
    <property type="molecule type" value="Genomic_DNA"/>
</dbReference>
<dbReference type="Proteomes" id="UP001251857">
    <property type="component" value="Unassembled WGS sequence"/>
</dbReference>
<evidence type="ECO:0000259" key="4">
    <source>
        <dbReference type="PROSITE" id="PS01124"/>
    </source>
</evidence>
<name>A0ABU3BZ71_9GAMM</name>
<reference evidence="5 6" key="1">
    <citation type="submission" date="2023-09" db="EMBL/GenBank/DDBJ databases">
        <authorList>
            <person name="Rey-Velasco X."/>
        </authorList>
    </citation>
    <scope>NUCLEOTIDE SEQUENCE [LARGE SCALE GENOMIC DNA]</scope>
    <source>
        <strain evidence="5 6">W335</strain>
    </source>
</reference>
<dbReference type="Gene3D" id="1.10.10.60">
    <property type="entry name" value="Homeodomain-like"/>
    <property type="match status" value="1"/>
</dbReference>
<evidence type="ECO:0000256" key="2">
    <source>
        <dbReference type="ARBA" id="ARBA00023125"/>
    </source>
</evidence>
<keyword evidence="3" id="KW-0804">Transcription</keyword>
<keyword evidence="1" id="KW-0805">Transcription regulation</keyword>
<dbReference type="PANTHER" id="PTHR47894:SF4">
    <property type="entry name" value="HTH-TYPE TRANSCRIPTIONAL REGULATOR GADX"/>
    <property type="match status" value="1"/>
</dbReference>
<dbReference type="InterPro" id="IPR032687">
    <property type="entry name" value="AraC-type_N"/>
</dbReference>
<dbReference type="PANTHER" id="PTHR47894">
    <property type="entry name" value="HTH-TYPE TRANSCRIPTIONAL REGULATOR GADX"/>
    <property type="match status" value="1"/>
</dbReference>
<keyword evidence="6" id="KW-1185">Reference proteome</keyword>
<dbReference type="RefSeq" id="WP_311652406.1">
    <property type="nucleotide sequence ID" value="NZ_JAVRIB010000005.1"/>
</dbReference>
<dbReference type="SMART" id="SM00342">
    <property type="entry name" value="HTH_ARAC"/>
    <property type="match status" value="1"/>
</dbReference>